<dbReference type="SUPFAM" id="SSF52833">
    <property type="entry name" value="Thioredoxin-like"/>
    <property type="match status" value="1"/>
</dbReference>
<protein>
    <submittedName>
        <fullName evidence="2">DSBA-like thioredoxin protein</fullName>
    </submittedName>
</protein>
<dbReference type="KEGG" id="rei:IE4771_CH01282"/>
<proteinExistence type="predicted"/>
<dbReference type="AlphaFoldDB" id="A0A060I4K5"/>
<dbReference type="Gene3D" id="3.40.30.10">
    <property type="entry name" value="Glutaredoxin"/>
    <property type="match status" value="1"/>
</dbReference>
<reference evidence="2 3" key="1">
    <citation type="submission" date="2013-12" db="EMBL/GenBank/DDBJ databases">
        <title>Complete genome sequence of Rhizobium etli bv. mimosae IE4771.</title>
        <authorList>
            <person name="Bustos P."/>
            <person name="Santamaria R.I."/>
            <person name="Lozano L."/>
            <person name="Ormeno-Orrillo E."/>
            <person name="Rogel M.A."/>
            <person name="Romero D."/>
            <person name="Cevallos M.A."/>
            <person name="Martinez-Romero E."/>
            <person name="Gonzalez V."/>
        </authorList>
    </citation>
    <scope>NUCLEOTIDE SEQUENCE [LARGE SCALE GENOMIC DNA]</scope>
    <source>
        <strain evidence="2 3">IE4771</strain>
    </source>
</reference>
<name>A0A060I4K5_RHIET</name>
<evidence type="ECO:0000313" key="2">
    <source>
        <dbReference type="EMBL" id="AIC26431.1"/>
    </source>
</evidence>
<accession>A0A060I4K5</accession>
<dbReference type="OrthoDB" id="9813770at2"/>
<dbReference type="GO" id="GO:0016491">
    <property type="term" value="F:oxidoreductase activity"/>
    <property type="evidence" value="ECO:0007669"/>
    <property type="project" value="InterPro"/>
</dbReference>
<dbReference type="HOGENOM" id="CLU_097497_0_0_5"/>
<dbReference type="RefSeq" id="WP_038687702.1">
    <property type="nucleotide sequence ID" value="NZ_CP006986.1"/>
</dbReference>
<evidence type="ECO:0000313" key="3">
    <source>
        <dbReference type="Proteomes" id="UP000027180"/>
    </source>
</evidence>
<dbReference type="Pfam" id="PF01323">
    <property type="entry name" value="DSBA"/>
    <property type="match status" value="1"/>
</dbReference>
<dbReference type="Proteomes" id="UP000027180">
    <property type="component" value="Chromosome"/>
</dbReference>
<gene>
    <name evidence="2" type="ORF">IE4771_CH01282</name>
</gene>
<dbReference type="InterPro" id="IPR001853">
    <property type="entry name" value="DSBA-like_thioredoxin_dom"/>
</dbReference>
<evidence type="ECO:0000259" key="1">
    <source>
        <dbReference type="Pfam" id="PF01323"/>
    </source>
</evidence>
<dbReference type="InterPro" id="IPR036249">
    <property type="entry name" value="Thioredoxin-like_sf"/>
</dbReference>
<dbReference type="CDD" id="cd03025">
    <property type="entry name" value="DsbA_FrnE_like"/>
    <property type="match status" value="1"/>
</dbReference>
<dbReference type="EMBL" id="CP006986">
    <property type="protein sequence ID" value="AIC26431.1"/>
    <property type="molecule type" value="Genomic_DNA"/>
</dbReference>
<feature type="domain" description="DSBA-like thioredoxin" evidence="1">
    <location>
        <begin position="8"/>
        <end position="201"/>
    </location>
</feature>
<sequence length="222" mass="24445">MTTEIELHYFFDPFCGWCYASAPALAGLADQFSDRLRMLPSGLFIGARPISSISDHAWRNDQRIQALTGQRFSKEYHQNVLLAPNGVFDSGPATLALTALGEHSTQLEPRFLHAIQIARYVEGRDTTDIQEVAMVAAKVAAEHDVELTAEVLAERLRNDSDLRERTLERVEETQRQMNILGIRGVPQLVALINGNAHIVSGEALYQGPAYLAAALDELCAAA</sequence>
<organism evidence="2 3">
    <name type="scientific">Rhizobium etli bv. mimosae str. IE4771</name>
    <dbReference type="NCBI Taxonomy" id="1432050"/>
    <lineage>
        <taxon>Bacteria</taxon>
        <taxon>Pseudomonadati</taxon>
        <taxon>Pseudomonadota</taxon>
        <taxon>Alphaproteobacteria</taxon>
        <taxon>Hyphomicrobiales</taxon>
        <taxon>Rhizobiaceae</taxon>
        <taxon>Rhizobium/Agrobacterium group</taxon>
        <taxon>Rhizobium</taxon>
    </lineage>
</organism>